<evidence type="ECO:0000313" key="13">
    <source>
        <dbReference type="EMBL" id="KAF5334938.1"/>
    </source>
</evidence>
<proteinExistence type="inferred from homology"/>
<dbReference type="AlphaFoldDB" id="A0A8H5C4P3"/>
<name>A0A8H5C4P3_9AGAR</name>
<evidence type="ECO:0000256" key="5">
    <source>
        <dbReference type="ARBA" id="ARBA00022946"/>
    </source>
</evidence>
<keyword evidence="8" id="KW-0472">Membrane</keyword>
<evidence type="ECO:0000256" key="7">
    <source>
        <dbReference type="ARBA" id="ARBA00023128"/>
    </source>
</evidence>
<comment type="similarity">
    <text evidence="9">Belongs to the peptidase M16 family. UQCRC2/QCR2 subfamily.</text>
</comment>
<feature type="domain" description="Peptidase M16 N-terminal" evidence="11">
    <location>
        <begin position="29"/>
        <end position="107"/>
    </location>
</feature>
<comment type="subcellular location">
    <subcellularLocation>
        <location evidence="1">Mitochondrion inner membrane</location>
        <topology evidence="1">Peripheral membrane protein</topology>
        <orientation evidence="1">Matrix side</orientation>
    </subcellularLocation>
</comment>
<dbReference type="PANTHER" id="PTHR11851">
    <property type="entry name" value="METALLOPROTEASE"/>
    <property type="match status" value="1"/>
</dbReference>
<gene>
    <name evidence="13" type="ORF">D9611_009934</name>
</gene>
<evidence type="ECO:0000313" key="14">
    <source>
        <dbReference type="Proteomes" id="UP000541558"/>
    </source>
</evidence>
<dbReference type="SUPFAM" id="SSF63411">
    <property type="entry name" value="LuxS/MPP-like metallohydrolase"/>
    <property type="match status" value="2"/>
</dbReference>
<evidence type="ECO:0000256" key="2">
    <source>
        <dbReference type="ARBA" id="ARBA00022448"/>
    </source>
</evidence>
<keyword evidence="7" id="KW-0496">Mitochondrion</keyword>
<dbReference type="Pfam" id="PF05193">
    <property type="entry name" value="Peptidase_M16_C"/>
    <property type="match status" value="1"/>
</dbReference>
<evidence type="ECO:0000259" key="11">
    <source>
        <dbReference type="Pfam" id="PF00675"/>
    </source>
</evidence>
<keyword evidence="5" id="KW-0809">Transit peptide</keyword>
<evidence type="ECO:0000256" key="6">
    <source>
        <dbReference type="ARBA" id="ARBA00022982"/>
    </source>
</evidence>
<dbReference type="InterPro" id="IPR011249">
    <property type="entry name" value="Metalloenz_LuxS/M16"/>
</dbReference>
<dbReference type="Proteomes" id="UP000541558">
    <property type="component" value="Unassembled WGS sequence"/>
</dbReference>
<evidence type="ECO:0000256" key="9">
    <source>
        <dbReference type="ARBA" id="ARBA00038146"/>
    </source>
</evidence>
<keyword evidence="14" id="KW-1185">Reference proteome</keyword>
<evidence type="ECO:0000256" key="3">
    <source>
        <dbReference type="ARBA" id="ARBA00022660"/>
    </source>
</evidence>
<sequence length="498" mass="51423">MFAARVSARNVQRAARSFATVVESSGVKVAAVENGAPTSSLTVLVKAGSRYEPKEGVANALKNFAFKSTAKRTALGTVRESDLYGGVLSSSLGREHLALSAEFLKGDDRLRECRAPQELGAGCQSDVWIAESSFTLSDGSCISIHRSMGARQVALIGLGASSQNDGDLRKWRRATLRLPNPRLLLSDVFVDILTSFITSAKFTRHEFYVAPLISNDTAAAAANPAIQAIELAHAIAFRQGLASSLYAPAHPSIGLKDIQDYAAKVFTKENIAVVGTGIEQSKLTELVNKAFANAASSSGPTSSSTRYFGGENRIEGTGPQTAFIGIGTMGAPSAEVATLAAYLNPSPSVKWSKGTSPIAAALPEGASVQSVYLPYSDASLVGLLVQAPTAALKEAGSVAVSALKKAASGISQEELASAVARAKFAAASAADARAGVVEAIGAKIFSGSEISLASTLSAFDAVDASAFSKAAAELVKAKPTYVAVGDIVSLPYADELGL</sequence>
<evidence type="ECO:0000256" key="1">
    <source>
        <dbReference type="ARBA" id="ARBA00004443"/>
    </source>
</evidence>
<evidence type="ECO:0000259" key="12">
    <source>
        <dbReference type="Pfam" id="PF05193"/>
    </source>
</evidence>
<keyword evidence="6" id="KW-0249">Electron transport</keyword>
<keyword evidence="3" id="KW-0679">Respiratory chain</keyword>
<dbReference type="InterPro" id="IPR011765">
    <property type="entry name" value="Pept_M16_N"/>
</dbReference>
<evidence type="ECO:0000256" key="4">
    <source>
        <dbReference type="ARBA" id="ARBA00022792"/>
    </source>
</evidence>
<feature type="domain" description="Peptidase M16 C-terminal" evidence="12">
    <location>
        <begin position="253"/>
        <end position="420"/>
    </location>
</feature>
<dbReference type="Gene3D" id="3.30.830.10">
    <property type="entry name" value="Metalloenzyme, LuxS/M16 peptidase-like"/>
    <property type="match status" value="3"/>
</dbReference>
<keyword evidence="4" id="KW-0999">Mitochondrion inner membrane</keyword>
<evidence type="ECO:0000256" key="10">
    <source>
        <dbReference type="ARBA" id="ARBA00040751"/>
    </source>
</evidence>
<keyword evidence="2" id="KW-0813">Transport</keyword>
<dbReference type="PANTHER" id="PTHR11851:SF209">
    <property type="entry name" value="CYTOCHROME B-C1 COMPLEX SUBUNIT 2, MITOCHONDRIAL"/>
    <property type="match status" value="1"/>
</dbReference>
<dbReference type="InterPro" id="IPR007863">
    <property type="entry name" value="Peptidase_M16_C"/>
</dbReference>
<evidence type="ECO:0000256" key="8">
    <source>
        <dbReference type="ARBA" id="ARBA00023136"/>
    </source>
</evidence>
<dbReference type="Pfam" id="PF00675">
    <property type="entry name" value="Peptidase_M16"/>
    <property type="match status" value="1"/>
</dbReference>
<accession>A0A8H5C4P3</accession>
<dbReference type="OrthoDB" id="6369905at2759"/>
<dbReference type="GO" id="GO:0005743">
    <property type="term" value="C:mitochondrial inner membrane"/>
    <property type="evidence" value="ECO:0007669"/>
    <property type="project" value="UniProtKB-SubCell"/>
</dbReference>
<dbReference type="EMBL" id="JAACJK010000065">
    <property type="protein sequence ID" value="KAF5334938.1"/>
    <property type="molecule type" value="Genomic_DNA"/>
</dbReference>
<dbReference type="GO" id="GO:0046872">
    <property type="term" value="F:metal ion binding"/>
    <property type="evidence" value="ECO:0007669"/>
    <property type="project" value="InterPro"/>
</dbReference>
<reference evidence="13 14" key="1">
    <citation type="journal article" date="2020" name="ISME J.">
        <title>Uncovering the hidden diversity of litter-decomposition mechanisms in mushroom-forming fungi.</title>
        <authorList>
            <person name="Floudas D."/>
            <person name="Bentzer J."/>
            <person name="Ahren D."/>
            <person name="Johansson T."/>
            <person name="Persson P."/>
            <person name="Tunlid A."/>
        </authorList>
    </citation>
    <scope>NUCLEOTIDE SEQUENCE [LARGE SCALE GENOMIC DNA]</scope>
    <source>
        <strain evidence="13 14">CBS 175.51</strain>
    </source>
</reference>
<protein>
    <recommendedName>
        <fullName evidence="10">Cytochrome b-c1 complex subunit 2, mitochondrial</fullName>
    </recommendedName>
</protein>
<dbReference type="InterPro" id="IPR050361">
    <property type="entry name" value="MPP/UQCRC_Complex"/>
</dbReference>
<comment type="caution">
    <text evidence="13">The sequence shown here is derived from an EMBL/GenBank/DDBJ whole genome shotgun (WGS) entry which is preliminary data.</text>
</comment>
<organism evidence="13 14">
    <name type="scientific">Ephemerocybe angulata</name>
    <dbReference type="NCBI Taxonomy" id="980116"/>
    <lineage>
        <taxon>Eukaryota</taxon>
        <taxon>Fungi</taxon>
        <taxon>Dikarya</taxon>
        <taxon>Basidiomycota</taxon>
        <taxon>Agaricomycotina</taxon>
        <taxon>Agaricomycetes</taxon>
        <taxon>Agaricomycetidae</taxon>
        <taxon>Agaricales</taxon>
        <taxon>Agaricineae</taxon>
        <taxon>Psathyrellaceae</taxon>
        <taxon>Ephemerocybe</taxon>
    </lineage>
</organism>